<sequence length="350" mass="41267">MKSEITNIRSENNEVAENMQRVQNNLDELQEKHLDLQIRSMRENLVFTGIPMTTENEESDTTEGILKVFMTEHMTMETEIDFHRAHRFGQLNERKNRDGTTFKTKPIVCRFESFKDREIVRKSATNIKGTTFSVSEQFPKEINERRKKCHIWYYLYTPENTTYASDEAFSEIEFEFQNFSKNNDYMCLLGDFDSRTATLKDFHETEDTDDTQFNEISDINVFSDICIIDDMNISRFGKDSIGRMTCKNKSVVDYMICTCNVLENILDFAVQEFCRLFSDVHSPTSLTLSCENKKHSDFETNNFTPKFGKWKCEKTLDFRDNLDREMIEKLFFKIQSLKKCKRKCTKTGSR</sequence>
<accession>A0A6J8B4H2</accession>
<keyword evidence="3" id="KW-1185">Reference proteome</keyword>
<protein>
    <recommendedName>
        <fullName evidence="4">Endonuclease/exonuclease/phosphatase domain-containing protein</fullName>
    </recommendedName>
</protein>
<dbReference type="AlphaFoldDB" id="A0A6J8B4H2"/>
<gene>
    <name evidence="2" type="ORF">MCOR_14667</name>
</gene>
<evidence type="ECO:0000313" key="2">
    <source>
        <dbReference type="EMBL" id="CAC5378466.1"/>
    </source>
</evidence>
<name>A0A6J8B4H2_MYTCO</name>
<evidence type="ECO:0000313" key="3">
    <source>
        <dbReference type="Proteomes" id="UP000507470"/>
    </source>
</evidence>
<dbReference type="Proteomes" id="UP000507470">
    <property type="component" value="Unassembled WGS sequence"/>
</dbReference>
<dbReference type="Gene3D" id="3.30.70.1820">
    <property type="entry name" value="L1 transposable element, RRM domain"/>
    <property type="match status" value="1"/>
</dbReference>
<organism evidence="2 3">
    <name type="scientific">Mytilus coruscus</name>
    <name type="common">Sea mussel</name>
    <dbReference type="NCBI Taxonomy" id="42192"/>
    <lineage>
        <taxon>Eukaryota</taxon>
        <taxon>Metazoa</taxon>
        <taxon>Spiralia</taxon>
        <taxon>Lophotrochozoa</taxon>
        <taxon>Mollusca</taxon>
        <taxon>Bivalvia</taxon>
        <taxon>Autobranchia</taxon>
        <taxon>Pteriomorphia</taxon>
        <taxon>Mytilida</taxon>
        <taxon>Mytiloidea</taxon>
        <taxon>Mytilidae</taxon>
        <taxon>Mytilinae</taxon>
        <taxon>Mytilus</taxon>
    </lineage>
</organism>
<evidence type="ECO:0000256" key="1">
    <source>
        <dbReference type="SAM" id="Coils"/>
    </source>
</evidence>
<keyword evidence="1" id="KW-0175">Coiled coil</keyword>
<dbReference type="OrthoDB" id="5971988at2759"/>
<reference evidence="2 3" key="1">
    <citation type="submission" date="2020-06" db="EMBL/GenBank/DDBJ databases">
        <authorList>
            <person name="Li R."/>
            <person name="Bekaert M."/>
        </authorList>
    </citation>
    <scope>NUCLEOTIDE SEQUENCE [LARGE SCALE GENOMIC DNA]</scope>
    <source>
        <strain evidence="3">wild</strain>
    </source>
</reference>
<evidence type="ECO:0008006" key="4">
    <source>
        <dbReference type="Google" id="ProtNLM"/>
    </source>
</evidence>
<feature type="coiled-coil region" evidence="1">
    <location>
        <begin position="5"/>
        <end position="39"/>
    </location>
</feature>
<proteinExistence type="predicted"/>
<dbReference type="EMBL" id="CACVKT020002575">
    <property type="protein sequence ID" value="CAC5378466.1"/>
    <property type="molecule type" value="Genomic_DNA"/>
</dbReference>